<accession>A0ABU8MMK7</accession>
<name>A0ABU8MMK7_9PSEU</name>
<reference evidence="2 3" key="1">
    <citation type="submission" date="2024-03" db="EMBL/GenBank/DDBJ databases">
        <title>Actinomycetospora sp. OC33-EN08, a novel actinomycete isolated from wild orchid (Aerides multiflora).</title>
        <authorList>
            <person name="Suriyachadkun C."/>
        </authorList>
    </citation>
    <scope>NUCLEOTIDE SEQUENCE [LARGE SCALE GENOMIC DNA]</scope>
    <source>
        <strain evidence="2 3">OC33-EN08</strain>
    </source>
</reference>
<dbReference type="EMBL" id="JBBEGN010000004">
    <property type="protein sequence ID" value="MEJ2868524.1"/>
    <property type="molecule type" value="Genomic_DNA"/>
</dbReference>
<keyword evidence="3" id="KW-1185">Reference proteome</keyword>
<dbReference type="Proteomes" id="UP001385809">
    <property type="component" value="Unassembled WGS sequence"/>
</dbReference>
<dbReference type="InterPro" id="IPR011008">
    <property type="entry name" value="Dimeric_a/b-barrel"/>
</dbReference>
<feature type="domain" description="DUF1330" evidence="1">
    <location>
        <begin position="28"/>
        <end position="121"/>
    </location>
</feature>
<dbReference type="Pfam" id="PF07045">
    <property type="entry name" value="DUF1330"/>
    <property type="match status" value="1"/>
</dbReference>
<protein>
    <submittedName>
        <fullName evidence="2">DUF1330 domain-containing protein</fullName>
    </submittedName>
</protein>
<dbReference type="InterPro" id="IPR010753">
    <property type="entry name" value="DUF1330"/>
</dbReference>
<evidence type="ECO:0000313" key="3">
    <source>
        <dbReference type="Proteomes" id="UP001385809"/>
    </source>
</evidence>
<dbReference type="SUPFAM" id="SSF54909">
    <property type="entry name" value="Dimeric alpha+beta barrel"/>
    <property type="match status" value="1"/>
</dbReference>
<evidence type="ECO:0000259" key="1">
    <source>
        <dbReference type="Pfam" id="PF07045"/>
    </source>
</evidence>
<feature type="non-terminal residue" evidence="2">
    <location>
        <position position="1"/>
    </location>
</feature>
<evidence type="ECO:0000313" key="2">
    <source>
        <dbReference type="EMBL" id="MEJ2868524.1"/>
    </source>
</evidence>
<proteinExistence type="predicted"/>
<gene>
    <name evidence="2" type="ORF">WCD74_12175</name>
</gene>
<comment type="caution">
    <text evidence="2">The sequence shown here is derived from an EMBL/GenBank/DDBJ whole genome shotgun (WGS) entry which is preliminary data.</text>
</comment>
<sequence length="121" mass="12917">EATNGSLVPPRGGRRNGLDARGTLDDVSAYWINTFREIRDQEKLDTYVALAGPAMRDGGGTFLARGTPAAAFEQGTTDRTTLIVFDSVEQAVAAYESPAYQEALAVLGDGAVRDIRIIEAV</sequence>
<dbReference type="RefSeq" id="WP_337695102.1">
    <property type="nucleotide sequence ID" value="NZ_JBBEGN010000004.1"/>
</dbReference>
<dbReference type="Gene3D" id="3.30.70.100">
    <property type="match status" value="1"/>
</dbReference>
<organism evidence="2 3">
    <name type="scientific">Actinomycetospora aurantiaca</name>
    <dbReference type="NCBI Taxonomy" id="3129233"/>
    <lineage>
        <taxon>Bacteria</taxon>
        <taxon>Bacillati</taxon>
        <taxon>Actinomycetota</taxon>
        <taxon>Actinomycetes</taxon>
        <taxon>Pseudonocardiales</taxon>
        <taxon>Pseudonocardiaceae</taxon>
        <taxon>Actinomycetospora</taxon>
    </lineage>
</organism>